<dbReference type="RefSeq" id="WP_188228450.1">
    <property type="nucleotide sequence ID" value="NZ_JACVXB010000001.1"/>
</dbReference>
<protein>
    <submittedName>
        <fullName evidence="2">Tetratricopeptide repeat protein</fullName>
    </submittedName>
</protein>
<dbReference type="EMBL" id="JACVXB010000001">
    <property type="protein sequence ID" value="MBD0830640.1"/>
    <property type="molecule type" value="Genomic_DNA"/>
</dbReference>
<keyword evidence="1" id="KW-0472">Membrane</keyword>
<organism evidence="2 3">
    <name type="scientific">Aestuariibaculum sediminum</name>
    <dbReference type="NCBI Taxonomy" id="2770637"/>
    <lineage>
        <taxon>Bacteria</taxon>
        <taxon>Pseudomonadati</taxon>
        <taxon>Bacteroidota</taxon>
        <taxon>Flavobacteriia</taxon>
        <taxon>Flavobacteriales</taxon>
        <taxon>Flavobacteriaceae</taxon>
    </lineage>
</organism>
<feature type="transmembrane region" description="Helical" evidence="1">
    <location>
        <begin position="24"/>
        <end position="44"/>
    </location>
</feature>
<dbReference type="InterPro" id="IPR014562">
    <property type="entry name" value="UCP030959_TPR_rpt-cont"/>
</dbReference>
<sequence length="242" mass="28903">MLYYLTFALQAYCIYHMYKNGNPYYWVFVILFLPLVGSIIYLITQVYNKRDAEKIQDGIVAIINPTKKIKDLEKRLRFSETYQNRVNLADAYMENKDYANAIFHYLEAVKDKSQNHFYIIKKLIEAYYTIEDYDNVLVYAKMIKDNPEFEKSKAQFLYGLAQDKLGDFEAAETNLKQINIRYSFYEERLQLAKILLERQKTNEAKEILDDVVNEYENMTKPNKKLYRNSMQEAHRILSDMKD</sequence>
<evidence type="ECO:0000313" key="2">
    <source>
        <dbReference type="EMBL" id="MBD0830640.1"/>
    </source>
</evidence>
<accession>A0A8J6U6A0</accession>
<dbReference type="Proteomes" id="UP000600588">
    <property type="component" value="Unassembled WGS sequence"/>
</dbReference>
<dbReference type="InterPro" id="IPR011990">
    <property type="entry name" value="TPR-like_helical_dom_sf"/>
</dbReference>
<keyword evidence="3" id="KW-1185">Reference proteome</keyword>
<dbReference type="SUPFAM" id="SSF48452">
    <property type="entry name" value="TPR-like"/>
    <property type="match status" value="1"/>
</dbReference>
<keyword evidence="1" id="KW-0812">Transmembrane</keyword>
<gene>
    <name evidence="2" type="ORF">ICJ83_00705</name>
</gene>
<evidence type="ECO:0000256" key="1">
    <source>
        <dbReference type="SAM" id="Phobius"/>
    </source>
</evidence>
<reference evidence="2 3" key="1">
    <citation type="submission" date="2020-09" db="EMBL/GenBank/DDBJ databases">
        <title>TT11 complete genome.</title>
        <authorList>
            <person name="Wu Z."/>
        </authorList>
    </citation>
    <scope>NUCLEOTIDE SEQUENCE [LARGE SCALE GENOMIC DNA]</scope>
    <source>
        <strain evidence="2 3">TT11</strain>
    </source>
</reference>
<dbReference type="Gene3D" id="1.25.40.10">
    <property type="entry name" value="Tetratricopeptide repeat domain"/>
    <property type="match status" value="1"/>
</dbReference>
<dbReference type="AlphaFoldDB" id="A0A8J6U6A0"/>
<dbReference type="Pfam" id="PF13181">
    <property type="entry name" value="TPR_8"/>
    <property type="match status" value="1"/>
</dbReference>
<dbReference type="Pfam" id="PF13174">
    <property type="entry name" value="TPR_6"/>
    <property type="match status" value="1"/>
</dbReference>
<evidence type="ECO:0000313" key="3">
    <source>
        <dbReference type="Proteomes" id="UP000600588"/>
    </source>
</evidence>
<dbReference type="PIRSF" id="PIRSF030959">
    <property type="entry name" value="UCP030959"/>
    <property type="match status" value="1"/>
</dbReference>
<name>A0A8J6U6A0_9FLAO</name>
<comment type="caution">
    <text evidence="2">The sequence shown here is derived from an EMBL/GenBank/DDBJ whole genome shotgun (WGS) entry which is preliminary data.</text>
</comment>
<keyword evidence="1" id="KW-1133">Transmembrane helix</keyword>
<proteinExistence type="predicted"/>
<dbReference type="InterPro" id="IPR019734">
    <property type="entry name" value="TPR_rpt"/>
</dbReference>